<evidence type="ECO:0000313" key="2">
    <source>
        <dbReference type="Proteomes" id="UP000546536"/>
    </source>
</evidence>
<gene>
    <name evidence="1" type="ORF">HLH13_14270</name>
</gene>
<keyword evidence="2" id="KW-1185">Reference proteome</keyword>
<dbReference type="Proteomes" id="UP000546536">
    <property type="component" value="Unassembled WGS sequence"/>
</dbReference>
<organism evidence="1 2">
    <name type="scientific">Acinetobacter terrae</name>
    <dbReference type="NCBI Taxonomy" id="2731247"/>
    <lineage>
        <taxon>Bacteria</taxon>
        <taxon>Pseudomonadati</taxon>
        <taxon>Pseudomonadota</taxon>
        <taxon>Gammaproteobacteria</taxon>
        <taxon>Moraxellales</taxon>
        <taxon>Moraxellaceae</taxon>
        <taxon>Acinetobacter</taxon>
        <taxon>Acinetobacter Taxon 24</taxon>
    </lineage>
</organism>
<dbReference type="EMBL" id="JABERG010000023">
    <property type="protein sequence ID" value="NNH88845.1"/>
    <property type="molecule type" value="Genomic_DNA"/>
</dbReference>
<comment type="caution">
    <text evidence="1">The sequence shown here is derived from an EMBL/GenBank/DDBJ whole genome shotgun (WGS) entry which is preliminary data.</text>
</comment>
<proteinExistence type="predicted"/>
<reference evidence="1 2" key="1">
    <citation type="submission" date="2020-04" db="EMBL/GenBank/DDBJ databases">
        <title>Acinetobacter Taxon 24.</title>
        <authorList>
            <person name="Nemec A."/>
            <person name="Radolfova-Krizova L."/>
            <person name="Higgins P.G."/>
            <person name="Spanelova P."/>
        </authorList>
    </citation>
    <scope>NUCLEOTIDE SEQUENCE [LARGE SCALE GENOMIC DNA]</scope>
    <source>
        <strain evidence="1 2">ANC 4279</strain>
    </source>
</reference>
<dbReference type="RefSeq" id="WP_171545036.1">
    <property type="nucleotide sequence ID" value="NZ_JABERG010000023.1"/>
</dbReference>
<accession>A0ABX1V5H0</accession>
<name>A0ABX1V5H0_9GAMM</name>
<evidence type="ECO:0000313" key="1">
    <source>
        <dbReference type="EMBL" id="NNH88845.1"/>
    </source>
</evidence>
<sequence length="378" mass="43649">MPLITPKKVNHSAIETFEANKFIAHSTGIEPKSQHVDSLNITIPIPPCFAISDYWKAGKEILYRRALKMSSLRPTSYPLTQYGFLTPFGASFLPIVHNIQCNPLWGDFAKDVFFNPLAQVTLFKMHQHRLFSMSFDGSTLCTDQYDSYFSDLKVTCTRSEFQRKFSRWVEQYNRLGRQYDEFIQSVYNKAPLFEVHSLVIVRKAVNDQNKAAQYNGFVELNIDDVLNERANEIIKLVMRNSRHNGVIGVLSKREFDIDLNHTLRLIFFVKKDSSDWIKSNETQLYKDLEPHFIDTPAENIGLGSFPSMNAGIAPLFQEQETNFYNINQLHTGQRLTALKAHLVGTDFWLRYNNQLTLKIERKVQMISNPNFISASEND</sequence>
<protein>
    <submittedName>
        <fullName evidence="1">Uncharacterized protein</fullName>
    </submittedName>
</protein>